<evidence type="ECO:0000259" key="2">
    <source>
        <dbReference type="Pfam" id="PF10545"/>
    </source>
</evidence>
<protein>
    <recommendedName>
        <fullName evidence="2">MADF domain-containing protein</fullName>
    </recommendedName>
</protein>
<evidence type="ECO:0000256" key="1">
    <source>
        <dbReference type="SAM" id="MobiDB-lite"/>
    </source>
</evidence>
<dbReference type="Proteomes" id="UP000037069">
    <property type="component" value="Unassembled WGS sequence"/>
</dbReference>
<feature type="compositionally biased region" description="Polar residues" evidence="1">
    <location>
        <begin position="98"/>
        <end position="111"/>
    </location>
</feature>
<dbReference type="EMBL" id="JRES01000057">
    <property type="protein sequence ID" value="KNC34532.1"/>
    <property type="molecule type" value="Genomic_DNA"/>
</dbReference>
<reference evidence="3 4" key="1">
    <citation type="journal article" date="2015" name="Nat. Commun.">
        <title>Lucilia cuprina genome unlocks parasitic fly biology to underpin future interventions.</title>
        <authorList>
            <person name="Anstead C.A."/>
            <person name="Korhonen P.K."/>
            <person name="Young N.D."/>
            <person name="Hall R.S."/>
            <person name="Jex A.R."/>
            <person name="Murali S.C."/>
            <person name="Hughes D.S."/>
            <person name="Lee S.F."/>
            <person name="Perry T."/>
            <person name="Stroehlein A.J."/>
            <person name="Ansell B.R."/>
            <person name="Breugelmans B."/>
            <person name="Hofmann A."/>
            <person name="Qu J."/>
            <person name="Dugan S."/>
            <person name="Lee S.L."/>
            <person name="Chao H."/>
            <person name="Dinh H."/>
            <person name="Han Y."/>
            <person name="Doddapaneni H.V."/>
            <person name="Worley K.C."/>
            <person name="Muzny D.M."/>
            <person name="Ioannidis P."/>
            <person name="Waterhouse R.M."/>
            <person name="Zdobnov E.M."/>
            <person name="James P.J."/>
            <person name="Bagnall N.H."/>
            <person name="Kotze A.C."/>
            <person name="Gibbs R.A."/>
            <person name="Richards S."/>
            <person name="Batterham P."/>
            <person name="Gasser R.B."/>
        </authorList>
    </citation>
    <scope>NUCLEOTIDE SEQUENCE [LARGE SCALE GENOMIC DNA]</scope>
    <source>
        <strain evidence="3 4">LS</strain>
        <tissue evidence="3">Full body</tissue>
    </source>
</reference>
<dbReference type="InterPro" id="IPR006578">
    <property type="entry name" value="MADF-dom"/>
</dbReference>
<dbReference type="AlphaFoldDB" id="A0A0L0CQS5"/>
<feature type="region of interest" description="Disordered" evidence="1">
    <location>
        <begin position="98"/>
        <end position="119"/>
    </location>
</feature>
<evidence type="ECO:0000313" key="3">
    <source>
        <dbReference type="EMBL" id="KNC34532.1"/>
    </source>
</evidence>
<organism evidence="3 4">
    <name type="scientific">Lucilia cuprina</name>
    <name type="common">Green bottle fly</name>
    <name type="synonym">Australian sheep blowfly</name>
    <dbReference type="NCBI Taxonomy" id="7375"/>
    <lineage>
        <taxon>Eukaryota</taxon>
        <taxon>Metazoa</taxon>
        <taxon>Ecdysozoa</taxon>
        <taxon>Arthropoda</taxon>
        <taxon>Hexapoda</taxon>
        <taxon>Insecta</taxon>
        <taxon>Pterygota</taxon>
        <taxon>Neoptera</taxon>
        <taxon>Endopterygota</taxon>
        <taxon>Diptera</taxon>
        <taxon>Brachycera</taxon>
        <taxon>Muscomorpha</taxon>
        <taxon>Oestroidea</taxon>
        <taxon>Calliphoridae</taxon>
        <taxon>Luciliinae</taxon>
        <taxon>Lucilia</taxon>
    </lineage>
</organism>
<proteinExistence type="predicted"/>
<gene>
    <name evidence="3" type="ORF">FF38_02858</name>
</gene>
<name>A0A0L0CQS5_LUCCU</name>
<keyword evidence="4" id="KW-1185">Reference proteome</keyword>
<evidence type="ECO:0000313" key="4">
    <source>
        <dbReference type="Proteomes" id="UP000037069"/>
    </source>
</evidence>
<feature type="domain" description="MADF" evidence="2">
    <location>
        <begin position="21"/>
        <end position="58"/>
    </location>
</feature>
<dbReference type="Pfam" id="PF10545">
    <property type="entry name" value="MADF_DNA_bdg"/>
    <property type="match status" value="1"/>
</dbReference>
<comment type="caution">
    <text evidence="3">The sequence shown here is derived from an EMBL/GenBank/DDBJ whole genome shotgun (WGS) entry which is preliminary data.</text>
</comment>
<sequence length="119" mass="13488">MRTKTMKGLDFEIFQAAVLALVKTWKSKECLYNPKHEFYHKKHARAAALDTIATNLKQIILNISLNDIDKNKLSSLSIRCLKSGRAKKVELGLMMTTNDNSTSEIDDQPQSLKRKVGTH</sequence>
<accession>A0A0L0CQS5</accession>